<gene>
    <name evidence="1" type="ordered locus">FRAAL3596</name>
</gene>
<name>Q0RJS2_FRAAA</name>
<dbReference type="STRING" id="326424.FRAAL3596"/>
<dbReference type="PANTHER" id="PTHR48228:SF2">
    <property type="entry name" value="E-CINNAMOYL-COA:R-PHENYLLACTATE COA TRANSFERASE LARGE SUBUNIT"/>
    <property type="match status" value="1"/>
</dbReference>
<dbReference type="Pfam" id="PF02515">
    <property type="entry name" value="CoA_transf_3"/>
    <property type="match status" value="1"/>
</dbReference>
<protein>
    <submittedName>
        <fullName evidence="1">Formyl-CoA transferase</fullName>
        <ecNumber evidence="1">2.8.3.16</ecNumber>
    </submittedName>
</protein>
<dbReference type="Gene3D" id="3.40.50.10540">
    <property type="entry name" value="Crotonobetainyl-coa:carnitine coa-transferase, domain 1"/>
    <property type="match status" value="1"/>
</dbReference>
<dbReference type="GO" id="GO:0033608">
    <property type="term" value="F:formyl-CoA transferase activity"/>
    <property type="evidence" value="ECO:0007669"/>
    <property type="project" value="UniProtKB-EC"/>
</dbReference>
<organism evidence="1 2">
    <name type="scientific">Frankia alni (strain DSM 45986 / CECT 9034 / ACN14a)</name>
    <dbReference type="NCBI Taxonomy" id="326424"/>
    <lineage>
        <taxon>Bacteria</taxon>
        <taxon>Bacillati</taxon>
        <taxon>Actinomycetota</taxon>
        <taxon>Actinomycetes</taxon>
        <taxon>Frankiales</taxon>
        <taxon>Frankiaceae</taxon>
        <taxon>Frankia</taxon>
    </lineage>
</organism>
<sequence>MRSEEERTMSRPFEGVSVVEIAGWTFVPAAGAILADLGADVVKVEPPTGDPQRLLRNLLNQDDSGPNPFLEIPNHGKRSVTLDLTTPAGREVLLRLVADADVFLTSYLPALRARLGIDVDDLRAVNPRLVYVRGSGWGSRGPMVNTGGYDSAAAWCSSGTLHKLTGAGDDEPVAQPAAFYDLQGSNTIAGAVAMALYRRERTGETAVVDVSLLNTGMWALGADIAAAPFSGEVPRADRRAPGNPIANYYRTKDGRWINLVCLQADRFWDELCLVLDRPELVADPRFLDAAARFTHNRACVEVLDGIFAERTLDEWRETLAGFSGVWAPALTPAEVHDHVQVRENGYLSELTAEDGTPFRVVAPPYQFDGEPARARSRAPELGADTAEVLRGLGLDAATVDDYRAQGAFG</sequence>
<dbReference type="InterPro" id="IPR044855">
    <property type="entry name" value="CoA-Trfase_III_dom3_sf"/>
</dbReference>
<keyword evidence="2" id="KW-1185">Reference proteome</keyword>
<dbReference type="Proteomes" id="UP000000657">
    <property type="component" value="Chromosome"/>
</dbReference>
<dbReference type="InterPro" id="IPR003673">
    <property type="entry name" value="CoA-Trfase_fam_III"/>
</dbReference>
<dbReference type="PANTHER" id="PTHR48228">
    <property type="entry name" value="SUCCINYL-COA--D-CITRAMALATE COA-TRANSFERASE"/>
    <property type="match status" value="1"/>
</dbReference>
<reference evidence="1 2" key="1">
    <citation type="journal article" date="2007" name="Genome Res.">
        <title>Genome characteristics of facultatively symbiotic Frankia sp. strains reflect host range and host plant biogeography.</title>
        <authorList>
            <person name="Normand P."/>
            <person name="Lapierre P."/>
            <person name="Tisa L.S."/>
            <person name="Gogarten J.P."/>
            <person name="Alloisio N."/>
            <person name="Bagnarol E."/>
            <person name="Bassi C.A."/>
            <person name="Berry A.M."/>
            <person name="Bickhart D.M."/>
            <person name="Choisne N."/>
            <person name="Couloux A."/>
            <person name="Cournoyer B."/>
            <person name="Cruveiller S."/>
            <person name="Daubin V."/>
            <person name="Demange N."/>
            <person name="Francino M.P."/>
            <person name="Goltsman E."/>
            <person name="Huang Y."/>
            <person name="Kopp O.R."/>
            <person name="Labarre L."/>
            <person name="Lapidus A."/>
            <person name="Lavire C."/>
            <person name="Marechal J."/>
            <person name="Martinez M."/>
            <person name="Mastronunzio J.E."/>
            <person name="Mullin B.C."/>
            <person name="Niemann J."/>
            <person name="Pujic P."/>
            <person name="Rawnsley T."/>
            <person name="Rouy Z."/>
            <person name="Schenowitz C."/>
            <person name="Sellstedt A."/>
            <person name="Tavares F."/>
            <person name="Tomkins J.P."/>
            <person name="Vallenet D."/>
            <person name="Valverde C."/>
            <person name="Wall L.G."/>
            <person name="Wang Y."/>
            <person name="Medigue C."/>
            <person name="Benson D.R."/>
        </authorList>
    </citation>
    <scope>NUCLEOTIDE SEQUENCE [LARGE SCALE GENOMIC DNA]</scope>
    <source>
        <strain evidence="2">DSM 45986 / CECT 9034 / ACN14a</strain>
    </source>
</reference>
<dbReference type="AlphaFoldDB" id="Q0RJS2"/>
<keyword evidence="1" id="KW-0808">Transferase</keyword>
<dbReference type="Gene3D" id="3.30.1540.10">
    <property type="entry name" value="formyl-coa transferase, domain 3"/>
    <property type="match status" value="1"/>
</dbReference>
<dbReference type="InterPro" id="IPR050509">
    <property type="entry name" value="CoA-transferase_III"/>
</dbReference>
<dbReference type="eggNOG" id="COG1804">
    <property type="taxonomic scope" value="Bacteria"/>
</dbReference>
<dbReference type="EC" id="2.8.3.16" evidence="1"/>
<evidence type="ECO:0000313" key="1">
    <source>
        <dbReference type="EMBL" id="CAJ62239.1"/>
    </source>
</evidence>
<dbReference type="InterPro" id="IPR023606">
    <property type="entry name" value="CoA-Trfase_III_dom_1_sf"/>
</dbReference>
<dbReference type="EMBL" id="CT573213">
    <property type="protein sequence ID" value="CAJ62239.1"/>
    <property type="molecule type" value="Genomic_DNA"/>
</dbReference>
<evidence type="ECO:0000313" key="2">
    <source>
        <dbReference type="Proteomes" id="UP000000657"/>
    </source>
</evidence>
<accession>Q0RJS2</accession>
<dbReference type="KEGG" id="fal:FRAAL3596"/>
<proteinExistence type="predicted"/>
<dbReference type="SUPFAM" id="SSF89796">
    <property type="entry name" value="CoA-transferase family III (CaiB/BaiF)"/>
    <property type="match status" value="1"/>
</dbReference>
<dbReference type="HOGENOM" id="CLU_033975_2_1_11"/>